<dbReference type="AlphaFoldDB" id="A0A0C9W5G5"/>
<organism evidence="2 3">
    <name type="scientific">Sphaerobolus stellatus (strain SS14)</name>
    <dbReference type="NCBI Taxonomy" id="990650"/>
    <lineage>
        <taxon>Eukaryota</taxon>
        <taxon>Fungi</taxon>
        <taxon>Dikarya</taxon>
        <taxon>Basidiomycota</taxon>
        <taxon>Agaricomycotina</taxon>
        <taxon>Agaricomycetes</taxon>
        <taxon>Phallomycetidae</taxon>
        <taxon>Geastrales</taxon>
        <taxon>Sphaerobolaceae</taxon>
        <taxon>Sphaerobolus</taxon>
    </lineage>
</organism>
<dbReference type="Proteomes" id="UP000054279">
    <property type="component" value="Unassembled WGS sequence"/>
</dbReference>
<evidence type="ECO:0000313" key="3">
    <source>
        <dbReference type="Proteomes" id="UP000054279"/>
    </source>
</evidence>
<evidence type="ECO:0000313" key="2">
    <source>
        <dbReference type="EMBL" id="KIJ47018.1"/>
    </source>
</evidence>
<dbReference type="EMBL" id="KN837104">
    <property type="protein sequence ID" value="KIJ47018.1"/>
    <property type="molecule type" value="Genomic_DNA"/>
</dbReference>
<sequence length="89" mass="9577">MPDPLLDFDQLLLKDTKRAHRRAARHSQGGPVASTAFPQQPIAGSSAVASTSTPINPINDIAFPSEHPLTPHHAQLHHTPPSTRHTPGK</sequence>
<gene>
    <name evidence="2" type="ORF">M422DRAFT_249325</name>
</gene>
<dbReference type="HOGENOM" id="CLU_164944_0_0_1"/>
<feature type="compositionally biased region" description="Polar residues" evidence="1">
    <location>
        <begin position="80"/>
        <end position="89"/>
    </location>
</feature>
<name>A0A0C9W5G5_SPHS4</name>
<reference evidence="2 3" key="1">
    <citation type="submission" date="2014-06" db="EMBL/GenBank/DDBJ databases">
        <title>Evolutionary Origins and Diversification of the Mycorrhizal Mutualists.</title>
        <authorList>
            <consortium name="DOE Joint Genome Institute"/>
            <consortium name="Mycorrhizal Genomics Consortium"/>
            <person name="Kohler A."/>
            <person name="Kuo A."/>
            <person name="Nagy L.G."/>
            <person name="Floudas D."/>
            <person name="Copeland A."/>
            <person name="Barry K.W."/>
            <person name="Cichocki N."/>
            <person name="Veneault-Fourrey C."/>
            <person name="LaButti K."/>
            <person name="Lindquist E.A."/>
            <person name="Lipzen A."/>
            <person name="Lundell T."/>
            <person name="Morin E."/>
            <person name="Murat C."/>
            <person name="Riley R."/>
            <person name="Ohm R."/>
            <person name="Sun H."/>
            <person name="Tunlid A."/>
            <person name="Henrissat B."/>
            <person name="Grigoriev I.V."/>
            <person name="Hibbett D.S."/>
            <person name="Martin F."/>
        </authorList>
    </citation>
    <scope>NUCLEOTIDE SEQUENCE [LARGE SCALE GENOMIC DNA]</scope>
    <source>
        <strain evidence="2 3">SS14</strain>
    </source>
</reference>
<feature type="region of interest" description="Disordered" evidence="1">
    <location>
        <begin position="18"/>
        <end position="89"/>
    </location>
</feature>
<proteinExistence type="predicted"/>
<evidence type="ECO:0000256" key="1">
    <source>
        <dbReference type="SAM" id="MobiDB-lite"/>
    </source>
</evidence>
<keyword evidence="3" id="KW-1185">Reference proteome</keyword>
<feature type="compositionally biased region" description="Polar residues" evidence="1">
    <location>
        <begin position="47"/>
        <end position="56"/>
    </location>
</feature>
<protein>
    <submittedName>
        <fullName evidence="2">Uncharacterized protein</fullName>
    </submittedName>
</protein>
<feature type="non-terminal residue" evidence="2">
    <location>
        <position position="89"/>
    </location>
</feature>
<accession>A0A0C9W5G5</accession>